<feature type="region of interest" description="Disordered" evidence="1">
    <location>
        <begin position="132"/>
        <end position="188"/>
    </location>
</feature>
<feature type="region of interest" description="Disordered" evidence="1">
    <location>
        <begin position="701"/>
        <end position="752"/>
    </location>
</feature>
<gene>
    <name evidence="3" type="primary">LOC117645834</name>
</gene>
<dbReference type="RefSeq" id="XP_034242176.1">
    <property type="nucleotide sequence ID" value="XM_034386285.1"/>
</dbReference>
<feature type="compositionally biased region" description="Low complexity" evidence="1">
    <location>
        <begin position="161"/>
        <end position="177"/>
    </location>
</feature>
<evidence type="ECO:0000256" key="1">
    <source>
        <dbReference type="SAM" id="MobiDB-lite"/>
    </source>
</evidence>
<feature type="region of interest" description="Disordered" evidence="1">
    <location>
        <begin position="444"/>
        <end position="546"/>
    </location>
</feature>
<feature type="compositionally biased region" description="Polar residues" evidence="1">
    <location>
        <begin position="908"/>
        <end position="926"/>
    </location>
</feature>
<keyword evidence="2" id="KW-1185">Reference proteome</keyword>
<evidence type="ECO:0000313" key="2">
    <source>
        <dbReference type="Proteomes" id="UP000515158"/>
    </source>
</evidence>
<feature type="compositionally biased region" description="Pro residues" evidence="1">
    <location>
        <begin position="59"/>
        <end position="75"/>
    </location>
</feature>
<dbReference type="GeneID" id="117645834"/>
<feature type="region of interest" description="Disordered" evidence="1">
    <location>
        <begin position="1"/>
        <end position="98"/>
    </location>
</feature>
<feature type="region of interest" description="Disordered" evidence="1">
    <location>
        <begin position="908"/>
        <end position="1005"/>
    </location>
</feature>
<feature type="region of interest" description="Disordered" evidence="1">
    <location>
        <begin position="812"/>
        <end position="885"/>
    </location>
</feature>
<accession>A0A6P8YY33</accession>
<feature type="compositionally biased region" description="Polar residues" evidence="1">
    <location>
        <begin position="525"/>
        <end position="544"/>
    </location>
</feature>
<dbReference type="AlphaFoldDB" id="A0A6P8YY33"/>
<reference evidence="3" key="1">
    <citation type="submission" date="2025-08" db="UniProtKB">
        <authorList>
            <consortium name="RefSeq"/>
        </authorList>
    </citation>
    <scope>IDENTIFICATION</scope>
    <source>
        <tissue evidence="3">Total insect</tissue>
    </source>
</reference>
<feature type="compositionally biased region" description="Basic and acidic residues" evidence="1">
    <location>
        <begin position="228"/>
        <end position="238"/>
    </location>
</feature>
<feature type="compositionally biased region" description="Pro residues" evidence="1">
    <location>
        <begin position="85"/>
        <end position="98"/>
    </location>
</feature>
<dbReference type="InParanoid" id="A0A6P8YY33"/>
<feature type="region of interest" description="Disordered" evidence="1">
    <location>
        <begin position="622"/>
        <end position="641"/>
    </location>
</feature>
<feature type="region of interest" description="Disordered" evidence="1">
    <location>
        <begin position="208"/>
        <end position="380"/>
    </location>
</feature>
<sequence>MFTTEPSAVAAGDSPRKPIAAVLFPRESPEPLPEVTSASPPKKTPEHLPEVTPALLPKMPAPLPEVTSPPLPRKTPAPLSEVTSPPLPKKAPAPLPEVRPAPLVKPAVPAALEAPAPGPSSTTPAIEGIQEAAPFQPSLPARKVTKKPPKAAETRTKTPMVSSPPAVAKAAPAAPRAKGSRRLFSSSAAPESYLKFLSKLPASKMHFTIPAVKDAAPPPPPPPPPPKPTEEATSRESTRQFFQRQVQLQDQAPFSAPETQIQEPVTRLEDPAGALESKTQRPVSRPEGPSSASELQIQEQGSSSSPEPQIQEQGSSSSPEPQIQEQGSSSSPEPQIQEQGSSSSPEPQIQEQGSSSSPEPQIQEQAVLIQATASVPDPPIHDRAMLIESTPSVLEPQIREQAMVVEATASAPESQTQDQAMLFEAPESAPVPQIQDQAMQIESTVSAPEPQIRDQAMQIEVPGNAFAPPEQVQGVDEDPNVPSAAPGDSADHSSQSSERVAAAEEKPAAAQLQAPSKPSMERMFSNDSDASSLPATQAVDASQAESRDLEAAYVLPDISLDTGLSLSTVCGTMGLDSELAAPTLPRALEEADVDPIPPPPPSLAVHHDLAVVGVAEEHACSGPAEEGTVSGVQLPPPPRDTAGKGDGVLKFAKDVEAVTNASRLVTWLSTVVPEKDPVATSPPRLPQATLVARPVLVDAAPVDDLQSAPTPRREPESGMSECPSLPCSPPGPAQNAAPADPGASMDDTLDLQSMPTPKFDLASGVPKCPSLTCSPPGAEGIPSVLASLGLGRRNLVPMLASPGCSFPAATSVIAPGTSNTATPLADDQDADEDPLRDADESISYSPLSSSVDDESPRPLVIDCSPWTTRPPLPREQAAALQGGEEAAVGGRTGLRFLQESYAIGCSQLSKRGSSTGITPGSNTPATCASMGTDKGTSTLKRSARPSPSPSEDRDSPSSRATPSATLTTPRRAVPLGVREKKRRRLLWVEPEADPEVDRETGPADE</sequence>
<feature type="compositionally biased region" description="Low complexity" evidence="1">
    <location>
        <begin position="296"/>
        <end position="365"/>
    </location>
</feature>
<feature type="compositionally biased region" description="Pro residues" evidence="1">
    <location>
        <begin position="216"/>
        <end position="227"/>
    </location>
</feature>
<feature type="compositionally biased region" description="Low complexity" evidence="1">
    <location>
        <begin position="239"/>
        <end position="251"/>
    </location>
</feature>
<dbReference type="KEGG" id="tpal:117645834"/>
<feature type="compositionally biased region" description="Basic and acidic residues" evidence="1">
    <location>
        <begin position="995"/>
        <end position="1005"/>
    </location>
</feature>
<feature type="compositionally biased region" description="Low complexity" evidence="1">
    <location>
        <begin position="875"/>
        <end position="885"/>
    </location>
</feature>
<evidence type="ECO:0000313" key="3">
    <source>
        <dbReference type="RefSeq" id="XP_034242176.1"/>
    </source>
</evidence>
<name>A0A6P8YY33_THRPL</name>
<dbReference type="Proteomes" id="UP000515158">
    <property type="component" value="Unplaced"/>
</dbReference>
<proteinExistence type="predicted"/>
<organism evidence="3">
    <name type="scientific">Thrips palmi</name>
    <name type="common">Melon thrips</name>
    <dbReference type="NCBI Taxonomy" id="161013"/>
    <lineage>
        <taxon>Eukaryota</taxon>
        <taxon>Metazoa</taxon>
        <taxon>Ecdysozoa</taxon>
        <taxon>Arthropoda</taxon>
        <taxon>Hexapoda</taxon>
        <taxon>Insecta</taxon>
        <taxon>Pterygota</taxon>
        <taxon>Neoptera</taxon>
        <taxon>Paraneoptera</taxon>
        <taxon>Thysanoptera</taxon>
        <taxon>Terebrantia</taxon>
        <taxon>Thripoidea</taxon>
        <taxon>Thripidae</taxon>
        <taxon>Thrips</taxon>
    </lineage>
</organism>
<protein>
    <submittedName>
        <fullName evidence="3">Nascent polypeptide-associated complex subunit alpha, muscle-specific form-like isoform X1</fullName>
    </submittedName>
</protein>